<accession>A0A9X0R0N1</accession>
<reference evidence="2" key="1">
    <citation type="submission" date="2020-08" db="EMBL/GenBank/DDBJ databases">
        <authorList>
            <person name="Hu Y."/>
            <person name="Nguyen S.V."/>
            <person name="Li F."/>
            <person name="Fanning S."/>
        </authorList>
    </citation>
    <scope>NUCLEOTIDE SEQUENCE</scope>
    <source>
        <strain evidence="2">SYSU D8009</strain>
    </source>
</reference>
<feature type="compositionally biased region" description="Low complexity" evidence="1">
    <location>
        <begin position="99"/>
        <end position="108"/>
    </location>
</feature>
<evidence type="ECO:0008006" key="4">
    <source>
        <dbReference type="Google" id="ProtNLM"/>
    </source>
</evidence>
<dbReference type="EMBL" id="JACOMF010000017">
    <property type="protein sequence ID" value="MBC4016688.1"/>
    <property type="molecule type" value="Genomic_DNA"/>
</dbReference>
<evidence type="ECO:0000256" key="1">
    <source>
        <dbReference type="SAM" id="MobiDB-lite"/>
    </source>
</evidence>
<dbReference type="RefSeq" id="WP_186771453.1">
    <property type="nucleotide sequence ID" value="NZ_JACOMF010000017.1"/>
</dbReference>
<protein>
    <recommendedName>
        <fullName evidence="4">DUF3035 domain-containing protein</fullName>
    </recommendedName>
</protein>
<feature type="compositionally biased region" description="Pro residues" evidence="1">
    <location>
        <begin position="156"/>
        <end position="189"/>
    </location>
</feature>
<comment type="caution">
    <text evidence="2">The sequence shown here is derived from an EMBL/GenBank/DDBJ whole genome shotgun (WGS) entry which is preliminary data.</text>
</comment>
<proteinExistence type="predicted"/>
<name>A0A9X0R0N1_9PROT</name>
<dbReference type="Proteomes" id="UP000600101">
    <property type="component" value="Unassembled WGS sequence"/>
</dbReference>
<feature type="compositionally biased region" description="Pro residues" evidence="1">
    <location>
        <begin position="109"/>
        <end position="121"/>
    </location>
</feature>
<sequence length="195" mass="19990">MREIGWAARRSGAMVAAFGLLLGGCAVPKEVNPVEIWRRVSGAADEGRLPPPGMDLPSPNLASVPPRPERPTPESRAALTAALAADRASSRGPVILRQVPDGTGTTSPGSPPVPGAPPRPPSFAAAPVIPWNDVAPPRASRAELPASAVPTLRPGAAPPPPPRALAPEPEPALPELPDEAPAPPPPDLLAPPRNR</sequence>
<keyword evidence="3" id="KW-1185">Reference proteome</keyword>
<gene>
    <name evidence="2" type="ORF">H7965_15300</name>
</gene>
<dbReference type="AlphaFoldDB" id="A0A9X0R0N1"/>
<feature type="compositionally biased region" description="Low complexity" evidence="1">
    <location>
        <begin position="74"/>
        <end position="91"/>
    </location>
</feature>
<dbReference type="PROSITE" id="PS51257">
    <property type="entry name" value="PROKAR_LIPOPROTEIN"/>
    <property type="match status" value="1"/>
</dbReference>
<evidence type="ECO:0000313" key="3">
    <source>
        <dbReference type="Proteomes" id="UP000600101"/>
    </source>
</evidence>
<evidence type="ECO:0000313" key="2">
    <source>
        <dbReference type="EMBL" id="MBC4016688.1"/>
    </source>
</evidence>
<organism evidence="2 3">
    <name type="scientific">Siccirubricoccus deserti</name>
    <dbReference type="NCBI Taxonomy" id="2013562"/>
    <lineage>
        <taxon>Bacteria</taxon>
        <taxon>Pseudomonadati</taxon>
        <taxon>Pseudomonadota</taxon>
        <taxon>Alphaproteobacteria</taxon>
        <taxon>Acetobacterales</taxon>
        <taxon>Roseomonadaceae</taxon>
        <taxon>Siccirubricoccus</taxon>
    </lineage>
</organism>
<feature type="region of interest" description="Disordered" evidence="1">
    <location>
        <begin position="44"/>
        <end position="195"/>
    </location>
</feature>